<dbReference type="InterPro" id="IPR032790">
    <property type="entry name" value="GDE_C"/>
</dbReference>
<accession>A0A0P7YWQ8</accession>
<dbReference type="InterPro" id="IPR024742">
    <property type="entry name" value="Glycogen_debranch_N"/>
</dbReference>
<evidence type="ECO:0000313" key="4">
    <source>
        <dbReference type="Proteomes" id="UP000050465"/>
    </source>
</evidence>
<dbReference type="STRING" id="1666911.HLUCCA11_10695"/>
<dbReference type="FunFam" id="1.50.10.10:FF:000073">
    <property type="entry name" value="Glycogen debranching enzyme, hypothetical (TreX-like)"/>
    <property type="match status" value="1"/>
</dbReference>
<dbReference type="EMBL" id="LJZR01000012">
    <property type="protein sequence ID" value="KPQ35422.1"/>
    <property type="molecule type" value="Genomic_DNA"/>
</dbReference>
<dbReference type="InterPro" id="IPR012341">
    <property type="entry name" value="6hp_glycosidase-like_sf"/>
</dbReference>
<dbReference type="GO" id="GO:0005980">
    <property type="term" value="P:glycogen catabolic process"/>
    <property type="evidence" value="ECO:0007669"/>
    <property type="project" value="InterPro"/>
</dbReference>
<evidence type="ECO:0000259" key="1">
    <source>
        <dbReference type="Pfam" id="PF06202"/>
    </source>
</evidence>
<dbReference type="GO" id="GO:0004134">
    <property type="term" value="F:4-alpha-glucanotransferase activity"/>
    <property type="evidence" value="ECO:0007669"/>
    <property type="project" value="InterPro"/>
</dbReference>
<evidence type="ECO:0000313" key="3">
    <source>
        <dbReference type="EMBL" id="KPQ35422.1"/>
    </source>
</evidence>
<feature type="domain" description="Glycogen debranching enzyme C-terminal" evidence="1">
    <location>
        <begin position="372"/>
        <end position="736"/>
    </location>
</feature>
<dbReference type="InterPro" id="IPR010401">
    <property type="entry name" value="AGL/Gdb1"/>
</dbReference>
<dbReference type="AlphaFoldDB" id="A0A0P7YWQ8"/>
<gene>
    <name evidence="3" type="ORF">HLUCCA11_10695</name>
</gene>
<sequence length="744" mass="82386">MSYMNFNLSGITSNSRCLNTVNFGRDICSDVLQATGREWLVTNGIGGYGGGTLSGILTRCYHGLLVAALKPPLARTLLLTKLDETVHYQSTYYPLSCDRWTGGTTTGHGYRNLESFCLVGSIPTWYYACADALLEKCIWMEPGENTTYVRYRLLRASGPLSISIKAIVNYRDHHGVTRSVTDGQTWQIKTRSHPRGLKVQAFDQATPFYLLADKGQLMPVNKWYQDYFLTTEKYRGLAHVEDHFHAATLRTTLAPGGSVTVVASTQPTPNLTAQSALATRVQYEHTLLERFASVQTEVSEDIFAEVSEDIAGDISEDIAGDISSGIFAGASADDANSADDAKEISAAVRSPEKIPQPIQPPIPPYIQQLVLAADQFIVSRATPETPHGKTIIAGYPWFGDWGRDTMIALPGLTLVTGRADIAGPILRTFAQYLDQGMLPNAFPEANDTPGYNTVDAILWYFEAIRAYVETTQDLSLLRELFPALQAVIDWHIRGTRYRIQLDPTDGLLYAGEPGEQLTWMDAKVDDWVVTPRIGKPVEINALWCNALMCMAIFAEQLGEPEDEYAKRAIDVFDGFEKFWQADVGYCYDVIEGPNGHDTALRPNQIFAVSLAYAPPLSPQRQKAIVDACAQQLLTSHGLRSLWQSDADYVGVYGGDRYKRDGAYHQGTVWSWLIGPFIQAHLKVYKNPDLARTFLTPFAHHLSAGCVGTISEIFDGDAPFAPRGAYAQAWSVAEVLRAWQLIEKF</sequence>
<dbReference type="Pfam" id="PF06202">
    <property type="entry name" value="GDE_C"/>
    <property type="match status" value="1"/>
</dbReference>
<reference evidence="3 4" key="1">
    <citation type="submission" date="2015-09" db="EMBL/GenBank/DDBJ databases">
        <title>Identification and resolution of microdiversity through metagenomic sequencing of parallel consortia.</title>
        <authorList>
            <person name="Nelson W.C."/>
            <person name="Romine M.F."/>
            <person name="Lindemann S.R."/>
        </authorList>
    </citation>
    <scope>NUCLEOTIDE SEQUENCE [LARGE SCALE GENOMIC DNA]</scope>
    <source>
        <strain evidence="3">Ana</strain>
    </source>
</reference>
<dbReference type="InterPro" id="IPR008928">
    <property type="entry name" value="6-hairpin_glycosidase_sf"/>
</dbReference>
<dbReference type="GO" id="GO:0004135">
    <property type="term" value="F:amylo-alpha-1,6-glucosidase activity"/>
    <property type="evidence" value="ECO:0007669"/>
    <property type="project" value="InterPro"/>
</dbReference>
<feature type="domain" description="Glycogen debranching enzyme bacterial and archaeal type N-terminal" evidence="2">
    <location>
        <begin position="37"/>
        <end position="260"/>
    </location>
</feature>
<protein>
    <submittedName>
        <fullName evidence="3">Glycogen debranching enzyme</fullName>
    </submittedName>
</protein>
<organism evidence="3 4">
    <name type="scientific">Phormidesmis priestleyi Ana</name>
    <dbReference type="NCBI Taxonomy" id="1666911"/>
    <lineage>
        <taxon>Bacteria</taxon>
        <taxon>Bacillati</taxon>
        <taxon>Cyanobacteriota</taxon>
        <taxon>Cyanophyceae</taxon>
        <taxon>Leptolyngbyales</taxon>
        <taxon>Leptolyngbyaceae</taxon>
        <taxon>Phormidesmis</taxon>
    </lineage>
</organism>
<proteinExistence type="predicted"/>
<dbReference type="PANTHER" id="PTHR10569:SF2">
    <property type="entry name" value="GLYCOGEN DEBRANCHING ENZYME"/>
    <property type="match status" value="1"/>
</dbReference>
<dbReference type="Proteomes" id="UP000050465">
    <property type="component" value="Unassembled WGS sequence"/>
</dbReference>
<name>A0A0P7YWQ8_9CYAN</name>
<dbReference type="Gene3D" id="1.50.10.10">
    <property type="match status" value="1"/>
</dbReference>
<dbReference type="Pfam" id="PF12439">
    <property type="entry name" value="GDE_N"/>
    <property type="match status" value="1"/>
</dbReference>
<evidence type="ECO:0000259" key="2">
    <source>
        <dbReference type="Pfam" id="PF12439"/>
    </source>
</evidence>
<dbReference type="SUPFAM" id="SSF48208">
    <property type="entry name" value="Six-hairpin glycosidases"/>
    <property type="match status" value="1"/>
</dbReference>
<dbReference type="PATRIC" id="fig|1666911.3.peg.4291"/>
<comment type="caution">
    <text evidence="3">The sequence shown here is derived from an EMBL/GenBank/DDBJ whole genome shotgun (WGS) entry which is preliminary data.</text>
</comment>
<dbReference type="PANTHER" id="PTHR10569">
    <property type="entry name" value="GLYCOGEN DEBRANCHING ENZYME"/>
    <property type="match status" value="1"/>
</dbReference>